<dbReference type="OrthoDB" id="5095936at2"/>
<organism evidence="2 3">
    <name type="scientific">Tessaracoccus antarcticus</name>
    <dbReference type="NCBI Taxonomy" id="2479848"/>
    <lineage>
        <taxon>Bacteria</taxon>
        <taxon>Bacillati</taxon>
        <taxon>Actinomycetota</taxon>
        <taxon>Actinomycetes</taxon>
        <taxon>Propionibacteriales</taxon>
        <taxon>Propionibacteriaceae</taxon>
        <taxon>Tessaracoccus</taxon>
    </lineage>
</organism>
<name>A0A3M0G886_9ACTN</name>
<dbReference type="RefSeq" id="WP_121899786.1">
    <property type="nucleotide sequence ID" value="NZ_REFW01000001.1"/>
</dbReference>
<proteinExistence type="predicted"/>
<comment type="caution">
    <text evidence="2">The sequence shown here is derived from an EMBL/GenBank/DDBJ whole genome shotgun (WGS) entry which is preliminary data.</text>
</comment>
<protein>
    <recommendedName>
        <fullName evidence="1">GPI inositol-deacylase PGAP1-like alpha/beta domain-containing protein</fullName>
    </recommendedName>
</protein>
<evidence type="ECO:0000313" key="3">
    <source>
        <dbReference type="Proteomes" id="UP000275256"/>
    </source>
</evidence>
<dbReference type="Proteomes" id="UP000275256">
    <property type="component" value="Unassembled WGS sequence"/>
</dbReference>
<dbReference type="Gene3D" id="3.40.50.1820">
    <property type="entry name" value="alpha/beta hydrolase"/>
    <property type="match status" value="1"/>
</dbReference>
<dbReference type="GO" id="GO:0016788">
    <property type="term" value="F:hydrolase activity, acting on ester bonds"/>
    <property type="evidence" value="ECO:0007669"/>
    <property type="project" value="InterPro"/>
</dbReference>
<feature type="domain" description="GPI inositol-deacylase PGAP1-like alpha/beta" evidence="1">
    <location>
        <begin position="384"/>
        <end position="463"/>
    </location>
</feature>
<dbReference type="InterPro" id="IPR012908">
    <property type="entry name" value="PGAP1-ab_dom-like"/>
</dbReference>
<keyword evidence="3" id="KW-1185">Reference proteome</keyword>
<evidence type="ECO:0000259" key="1">
    <source>
        <dbReference type="Pfam" id="PF07819"/>
    </source>
</evidence>
<dbReference type="AlphaFoldDB" id="A0A3M0G886"/>
<dbReference type="SUPFAM" id="SSF53474">
    <property type="entry name" value="alpha/beta-Hydrolases"/>
    <property type="match status" value="1"/>
</dbReference>
<reference evidence="2 3" key="1">
    <citation type="submission" date="2018-10" db="EMBL/GenBank/DDBJ databases">
        <title>Tessaracoccus antarcticuss sp. nov., isolated from sediment.</title>
        <authorList>
            <person name="Zhou L.Y."/>
            <person name="Du Z.J."/>
        </authorList>
    </citation>
    <scope>NUCLEOTIDE SEQUENCE [LARGE SCALE GENOMIC DNA]</scope>
    <source>
        <strain evidence="2 3">JDX10</strain>
    </source>
</reference>
<accession>A0A3M0G886</accession>
<evidence type="ECO:0000313" key="2">
    <source>
        <dbReference type="EMBL" id="RMB61240.1"/>
    </source>
</evidence>
<gene>
    <name evidence="2" type="ORF">EAX62_00775</name>
</gene>
<dbReference type="EMBL" id="REFW01000001">
    <property type="protein sequence ID" value="RMB61240.1"/>
    <property type="molecule type" value="Genomic_DNA"/>
</dbReference>
<dbReference type="Pfam" id="PF07819">
    <property type="entry name" value="PGAP1"/>
    <property type="match status" value="1"/>
</dbReference>
<sequence>MAGWGDGLRWDAAALHASAEAQRGQADALASAIQRFSNTPTGTWEGVAATAAAARRSALAAQGAHLSSLLADASTAYADAASDLEPLRGDMDATANNALSQGFRISDGGHVEDLAGGWRMLDPRRPWTRIRIWGSVQAIVFRLTTLDARLAGRLAVMAVGGRISEGGTSMADGVLSGAQFLGDRVDDGLDWGRGRWEDLGDLADVARDTVGEHLSAFTAGVDRFLDASGERPRWVDDLLQRGEIPELAEVLAVGGYLTGLGAGAIANLVTGEDQKFFDDGRPFVGDPQHRSGLDNRRLHNPSDLMRDMSTVYSTRNEGRDRPSVQITRVDNPGQPPRYIVAIPGTTESIDTWGGWTGQQGGTDWAANLKGVGYGTTSSTEAIRAAIDKVTAEHPGGGRPQIILTGHSQGGIIAANIAADPDFSSRYDIGGIMTAGSPIQTVPIPRDIPVVNFSNQYDPVPKSDLGGFGGSYERPGVSDVSLDNGPGELGLHDWHGQDTYENKIRDIMRPGGSDWTKDEAPVHDFTTHIDRFYPTVGGTISTYQVEVGRE</sequence>
<dbReference type="InterPro" id="IPR029058">
    <property type="entry name" value="AB_hydrolase_fold"/>
</dbReference>